<feature type="compositionally biased region" description="Basic and acidic residues" evidence="1">
    <location>
        <begin position="58"/>
        <end position="73"/>
    </location>
</feature>
<evidence type="ECO:0000313" key="2">
    <source>
        <dbReference type="EMBL" id="EYC43088.1"/>
    </source>
</evidence>
<evidence type="ECO:0000313" key="3">
    <source>
        <dbReference type="Proteomes" id="UP000024635"/>
    </source>
</evidence>
<proteinExistence type="predicted"/>
<sequence length="90" mass="9850">MPARGRSDRPADEHLTSHRMDHNVNRILEETYSVCGNRRPLAEPGEGQNYARVPGARTAERSATKPLPKPDNDAKICIATLNLGSLSGRS</sequence>
<name>A0A016WVR6_9BILA</name>
<evidence type="ECO:0000256" key="1">
    <source>
        <dbReference type="SAM" id="MobiDB-lite"/>
    </source>
</evidence>
<protein>
    <submittedName>
        <fullName evidence="2">Uncharacterized protein</fullName>
    </submittedName>
</protein>
<accession>A0A016WVR6</accession>
<feature type="region of interest" description="Disordered" evidence="1">
    <location>
        <begin position="38"/>
        <end position="73"/>
    </location>
</feature>
<gene>
    <name evidence="2" type="primary">Acey_s0504.g2654</name>
    <name evidence="2" type="ORF">Y032_0504g2654</name>
</gene>
<dbReference type="AlphaFoldDB" id="A0A016WVR6"/>
<comment type="caution">
    <text evidence="2">The sequence shown here is derived from an EMBL/GenBank/DDBJ whole genome shotgun (WGS) entry which is preliminary data.</text>
</comment>
<feature type="region of interest" description="Disordered" evidence="1">
    <location>
        <begin position="1"/>
        <end position="22"/>
    </location>
</feature>
<dbReference type="Proteomes" id="UP000024635">
    <property type="component" value="Unassembled WGS sequence"/>
</dbReference>
<reference evidence="3" key="1">
    <citation type="journal article" date="2015" name="Nat. Genet.">
        <title>The genome and transcriptome of the zoonotic hookworm Ancylostoma ceylanicum identify infection-specific gene families.</title>
        <authorList>
            <person name="Schwarz E.M."/>
            <person name="Hu Y."/>
            <person name="Antoshechkin I."/>
            <person name="Miller M.M."/>
            <person name="Sternberg P.W."/>
            <person name="Aroian R.V."/>
        </authorList>
    </citation>
    <scope>NUCLEOTIDE SEQUENCE</scope>
    <source>
        <strain evidence="3">HY135</strain>
    </source>
</reference>
<organism evidence="2 3">
    <name type="scientific">Ancylostoma ceylanicum</name>
    <dbReference type="NCBI Taxonomy" id="53326"/>
    <lineage>
        <taxon>Eukaryota</taxon>
        <taxon>Metazoa</taxon>
        <taxon>Ecdysozoa</taxon>
        <taxon>Nematoda</taxon>
        <taxon>Chromadorea</taxon>
        <taxon>Rhabditida</taxon>
        <taxon>Rhabditina</taxon>
        <taxon>Rhabditomorpha</taxon>
        <taxon>Strongyloidea</taxon>
        <taxon>Ancylostomatidae</taxon>
        <taxon>Ancylostomatinae</taxon>
        <taxon>Ancylostoma</taxon>
    </lineage>
</organism>
<keyword evidence="3" id="KW-1185">Reference proteome</keyword>
<dbReference type="EMBL" id="JARK01000104">
    <property type="protein sequence ID" value="EYC43088.1"/>
    <property type="molecule type" value="Genomic_DNA"/>
</dbReference>